<sequence>MSIEPTPDSPAAGWILPEQLLTADEVARILRATSARAVHRMRTAGKLPGVRVGRSWHYHQQDVTNYVTTERKQNEQHTN</sequence>
<name>A0A2N7S686_9MICC</name>
<organism evidence="2 3">
    <name type="scientific">Glutamicibacter arilaitensis</name>
    <dbReference type="NCBI Taxonomy" id="256701"/>
    <lineage>
        <taxon>Bacteria</taxon>
        <taxon>Bacillati</taxon>
        <taxon>Actinomycetota</taxon>
        <taxon>Actinomycetes</taxon>
        <taxon>Micrococcales</taxon>
        <taxon>Micrococcaceae</taxon>
        <taxon>Glutamicibacter</taxon>
    </lineage>
</organism>
<evidence type="ECO:0000259" key="1">
    <source>
        <dbReference type="Pfam" id="PF12728"/>
    </source>
</evidence>
<gene>
    <name evidence="2" type="ORF">CIK84_08990</name>
</gene>
<dbReference type="RefSeq" id="WP_102598129.1">
    <property type="nucleotide sequence ID" value="NZ_JBQQKM010000013.1"/>
</dbReference>
<feature type="domain" description="Helix-turn-helix" evidence="1">
    <location>
        <begin position="20"/>
        <end position="68"/>
    </location>
</feature>
<dbReference type="AlphaFoldDB" id="A0A2N7S686"/>
<dbReference type="EMBL" id="PNQX01000001">
    <property type="protein sequence ID" value="PMQ21648.1"/>
    <property type="molecule type" value="Genomic_DNA"/>
</dbReference>
<evidence type="ECO:0000313" key="2">
    <source>
        <dbReference type="EMBL" id="PMQ21648.1"/>
    </source>
</evidence>
<reference evidence="2 3" key="1">
    <citation type="journal article" date="2017" name="Elife">
        <title>Extensive horizontal gene transfer in cheese-associated bacteria.</title>
        <authorList>
            <person name="Bonham K.S."/>
            <person name="Wolfe B.E."/>
            <person name="Dutton R.J."/>
        </authorList>
    </citation>
    <scope>NUCLEOTIDE SEQUENCE [LARGE SCALE GENOMIC DNA]</scope>
    <source>
        <strain evidence="2 3">JB182</strain>
    </source>
</reference>
<protein>
    <recommendedName>
        <fullName evidence="1">Helix-turn-helix domain-containing protein</fullName>
    </recommendedName>
</protein>
<accession>A0A2N7S686</accession>
<comment type="caution">
    <text evidence="2">The sequence shown here is derived from an EMBL/GenBank/DDBJ whole genome shotgun (WGS) entry which is preliminary data.</text>
</comment>
<dbReference type="Proteomes" id="UP000235739">
    <property type="component" value="Unassembled WGS sequence"/>
</dbReference>
<dbReference type="Pfam" id="PF12728">
    <property type="entry name" value="HTH_17"/>
    <property type="match status" value="1"/>
</dbReference>
<evidence type="ECO:0000313" key="3">
    <source>
        <dbReference type="Proteomes" id="UP000235739"/>
    </source>
</evidence>
<dbReference type="InterPro" id="IPR041657">
    <property type="entry name" value="HTH_17"/>
</dbReference>
<proteinExistence type="predicted"/>